<evidence type="ECO:0000256" key="1">
    <source>
        <dbReference type="SAM" id="Phobius"/>
    </source>
</evidence>
<feature type="transmembrane region" description="Helical" evidence="1">
    <location>
        <begin position="32"/>
        <end position="55"/>
    </location>
</feature>
<protein>
    <recommendedName>
        <fullName evidence="4">Branched-chain amino acid transport protein (AzlD)</fullName>
    </recommendedName>
</protein>
<keyword evidence="1" id="KW-1133">Transmembrane helix</keyword>
<dbReference type="RefSeq" id="WP_091971288.1">
    <property type="nucleotide sequence ID" value="NZ_FOGZ01000032.1"/>
</dbReference>
<name>A0A1H9TYX7_9ACTN</name>
<evidence type="ECO:0000313" key="2">
    <source>
        <dbReference type="EMBL" id="SES02455.1"/>
    </source>
</evidence>
<evidence type="ECO:0000313" key="3">
    <source>
        <dbReference type="Proteomes" id="UP000198815"/>
    </source>
</evidence>
<organism evidence="2 3">
    <name type="scientific">Propionibacterium cyclohexanicum</name>
    <dbReference type="NCBI Taxonomy" id="64702"/>
    <lineage>
        <taxon>Bacteria</taxon>
        <taxon>Bacillati</taxon>
        <taxon>Actinomycetota</taxon>
        <taxon>Actinomycetes</taxon>
        <taxon>Propionibacteriales</taxon>
        <taxon>Propionibacteriaceae</taxon>
        <taxon>Propionibacterium</taxon>
    </lineage>
</organism>
<gene>
    <name evidence="2" type="ORF">SAMN05443377_13218</name>
</gene>
<feature type="transmembrane region" description="Helical" evidence="1">
    <location>
        <begin position="67"/>
        <end position="97"/>
    </location>
</feature>
<reference evidence="2 3" key="1">
    <citation type="submission" date="2016-10" db="EMBL/GenBank/DDBJ databases">
        <authorList>
            <person name="de Groot N.N."/>
        </authorList>
    </citation>
    <scope>NUCLEOTIDE SEQUENCE [LARGE SCALE GENOMIC DNA]</scope>
    <source>
        <strain evidence="2 3">DSM 16859</strain>
    </source>
</reference>
<keyword evidence="1" id="KW-0812">Transmembrane</keyword>
<keyword evidence="1" id="KW-0472">Membrane</keyword>
<proteinExistence type="predicted"/>
<evidence type="ECO:0008006" key="4">
    <source>
        <dbReference type="Google" id="ProtNLM"/>
    </source>
</evidence>
<dbReference type="STRING" id="64702.SAMN05443377_13218"/>
<sequence length="103" mass="10407">MSLTAWLLLAAASAAALKLGGYLLPQSLLDRPPVLALARAMTIGLLASLTVLNTLSTGTTLHLDARLCALVAAALALALRAPYILVVFVGALAAAVARALGMS</sequence>
<dbReference type="OrthoDB" id="3733498at2"/>
<dbReference type="AlphaFoldDB" id="A0A1H9TYX7"/>
<accession>A0A1H9TYX7</accession>
<dbReference type="Proteomes" id="UP000198815">
    <property type="component" value="Unassembled WGS sequence"/>
</dbReference>
<keyword evidence="3" id="KW-1185">Reference proteome</keyword>
<dbReference type="EMBL" id="FOGZ01000032">
    <property type="protein sequence ID" value="SES02455.1"/>
    <property type="molecule type" value="Genomic_DNA"/>
</dbReference>